<keyword evidence="6" id="KW-1185">Reference proteome</keyword>
<dbReference type="AlphaFoldDB" id="A0A9W9CFX9"/>
<comment type="subunit">
    <text evidence="2">Monomer.</text>
</comment>
<gene>
    <name evidence="5" type="ORF">N0V89_000519</name>
</gene>
<dbReference type="Pfam" id="PF00107">
    <property type="entry name" value="ADH_zinc_N"/>
    <property type="match status" value="1"/>
</dbReference>
<comment type="caution">
    <text evidence="5">The sequence shown here is derived from an EMBL/GenBank/DDBJ whole genome shotgun (WGS) entry which is preliminary data.</text>
</comment>
<accession>A0A9W9CFX9</accession>
<dbReference type="Proteomes" id="UP001140513">
    <property type="component" value="Unassembled WGS sequence"/>
</dbReference>
<dbReference type="Pfam" id="PF08240">
    <property type="entry name" value="ADH_N"/>
    <property type="match status" value="1"/>
</dbReference>
<reference evidence="5" key="1">
    <citation type="submission" date="2022-10" db="EMBL/GenBank/DDBJ databases">
        <title>Tapping the CABI collections for fungal endophytes: first genome assemblies for Collariella, Neodidymelliopsis, Ascochyta clinopodiicola, Didymella pomorum, Didymosphaeria variabile, Neocosmospora piperis and Neocucurbitaria cava.</title>
        <authorList>
            <person name="Hill R."/>
        </authorList>
    </citation>
    <scope>NUCLEOTIDE SEQUENCE</scope>
    <source>
        <strain evidence="5">IMI 356815</strain>
    </source>
</reference>
<dbReference type="EMBL" id="JAPEUX010000001">
    <property type="protein sequence ID" value="KAJ4359960.1"/>
    <property type="molecule type" value="Genomic_DNA"/>
</dbReference>
<dbReference type="GO" id="GO:0016651">
    <property type="term" value="F:oxidoreductase activity, acting on NAD(P)H"/>
    <property type="evidence" value="ECO:0007669"/>
    <property type="project" value="InterPro"/>
</dbReference>
<evidence type="ECO:0000313" key="6">
    <source>
        <dbReference type="Proteomes" id="UP001140513"/>
    </source>
</evidence>
<dbReference type="CDD" id="cd08249">
    <property type="entry name" value="enoyl_reductase_like"/>
    <property type="match status" value="1"/>
</dbReference>
<evidence type="ECO:0000256" key="3">
    <source>
        <dbReference type="ARBA" id="ARBA00023002"/>
    </source>
</evidence>
<dbReference type="InterPro" id="IPR013154">
    <property type="entry name" value="ADH-like_N"/>
</dbReference>
<dbReference type="Gene3D" id="3.40.50.720">
    <property type="entry name" value="NAD(P)-binding Rossmann-like Domain"/>
    <property type="match status" value="1"/>
</dbReference>
<dbReference type="InterPro" id="IPR020843">
    <property type="entry name" value="ER"/>
</dbReference>
<dbReference type="InterPro" id="IPR036291">
    <property type="entry name" value="NAD(P)-bd_dom_sf"/>
</dbReference>
<protein>
    <recommendedName>
        <fullName evidence="4">Enoyl reductase (ER) domain-containing protein</fullName>
    </recommendedName>
</protein>
<dbReference type="Gene3D" id="3.90.180.10">
    <property type="entry name" value="Medium-chain alcohol dehydrogenases, catalytic domain"/>
    <property type="match status" value="1"/>
</dbReference>
<dbReference type="SMART" id="SM00829">
    <property type="entry name" value="PKS_ER"/>
    <property type="match status" value="1"/>
</dbReference>
<evidence type="ECO:0000313" key="5">
    <source>
        <dbReference type="EMBL" id="KAJ4359960.1"/>
    </source>
</evidence>
<evidence type="ECO:0000256" key="2">
    <source>
        <dbReference type="ARBA" id="ARBA00011245"/>
    </source>
</evidence>
<dbReference type="SUPFAM" id="SSF50129">
    <property type="entry name" value="GroES-like"/>
    <property type="match status" value="1"/>
</dbReference>
<dbReference type="PANTHER" id="PTHR45348">
    <property type="entry name" value="HYPOTHETICAL OXIDOREDUCTASE (EUROFUNG)"/>
    <property type="match status" value="1"/>
</dbReference>
<comment type="similarity">
    <text evidence="1">Belongs to the zinc-containing alcohol dehydrogenase family.</text>
</comment>
<evidence type="ECO:0000259" key="4">
    <source>
        <dbReference type="SMART" id="SM00829"/>
    </source>
</evidence>
<dbReference type="InterPro" id="IPR013149">
    <property type="entry name" value="ADH-like_C"/>
</dbReference>
<name>A0A9W9CFX9_9PLEO</name>
<feature type="domain" description="Enoyl reductase (ER)" evidence="4">
    <location>
        <begin position="11"/>
        <end position="364"/>
    </location>
</feature>
<dbReference type="GeneID" id="80904049"/>
<organism evidence="5 6">
    <name type="scientific">Didymosphaeria variabile</name>
    <dbReference type="NCBI Taxonomy" id="1932322"/>
    <lineage>
        <taxon>Eukaryota</taxon>
        <taxon>Fungi</taxon>
        <taxon>Dikarya</taxon>
        <taxon>Ascomycota</taxon>
        <taxon>Pezizomycotina</taxon>
        <taxon>Dothideomycetes</taxon>
        <taxon>Pleosporomycetidae</taxon>
        <taxon>Pleosporales</taxon>
        <taxon>Massarineae</taxon>
        <taxon>Didymosphaeriaceae</taxon>
        <taxon>Didymosphaeria</taxon>
    </lineage>
</organism>
<dbReference type="RefSeq" id="XP_056076162.1">
    <property type="nucleotide sequence ID" value="XM_056209340.1"/>
</dbReference>
<dbReference type="InterPro" id="IPR047122">
    <property type="entry name" value="Trans-enoyl_RdTase-like"/>
</dbReference>
<proteinExistence type="inferred from homology"/>
<sequence>MPNNSAAWMPGPKQQLQVREAPYTKPGPGEIVVRNRAVAINPINWILQTNGTAMAFGWIKYPFVFGSDVAGEVVQVGEQVTRIKVGDRVTGQAHSVEKDINNSAYGGFQQYTILLERNTATIPENMSFESATVLPLTLTTAAAGLFEKSQLNLEYPQLEAKPTGKTLLVWGGSTSVGLNAIQLAVAAGYDVISTSSPRNFNLLKSLGASEVFDYNDPKVVDAIVEAMKGRISAGAIAIGENSMFRCLDVLGRSKGDKHMAMATFPIPSQPKRFALLQTIYCYVTSMISITIKSKLRGITTSFIWGSLAHSPVGEAVYAKYLPEALATGKFRAAPEPLVAGEGLEAIQGAIDLQKKGVSAKKVVVSLN</sequence>
<dbReference type="PANTHER" id="PTHR45348:SF2">
    <property type="entry name" value="ZINC-TYPE ALCOHOL DEHYDROGENASE-LIKE PROTEIN C2E1P3.01"/>
    <property type="match status" value="1"/>
</dbReference>
<keyword evidence="3" id="KW-0560">Oxidoreductase</keyword>
<evidence type="ECO:0000256" key="1">
    <source>
        <dbReference type="ARBA" id="ARBA00008072"/>
    </source>
</evidence>
<dbReference type="InterPro" id="IPR011032">
    <property type="entry name" value="GroES-like_sf"/>
</dbReference>
<dbReference type="SUPFAM" id="SSF51735">
    <property type="entry name" value="NAD(P)-binding Rossmann-fold domains"/>
    <property type="match status" value="1"/>
</dbReference>
<dbReference type="OrthoDB" id="10257049at2759"/>